<reference evidence="5 6" key="1">
    <citation type="submission" date="2024-10" db="EMBL/GenBank/DDBJ databases">
        <title>The Natural Products Discovery Center: Release of the First 8490 Sequenced Strains for Exploring Actinobacteria Biosynthetic Diversity.</title>
        <authorList>
            <person name="Kalkreuter E."/>
            <person name="Kautsar S.A."/>
            <person name="Yang D."/>
            <person name="Bader C.D."/>
            <person name="Teijaro C.N."/>
            <person name="Fluegel L."/>
            <person name="Davis C.M."/>
            <person name="Simpson J.R."/>
            <person name="Lauterbach L."/>
            <person name="Steele A.D."/>
            <person name="Gui C."/>
            <person name="Meng S."/>
            <person name="Li G."/>
            <person name="Viehrig K."/>
            <person name="Ye F."/>
            <person name="Su P."/>
            <person name="Kiefer A.F."/>
            <person name="Nichols A."/>
            <person name="Cepeda A.J."/>
            <person name="Yan W."/>
            <person name="Fan B."/>
            <person name="Jiang Y."/>
            <person name="Adhikari A."/>
            <person name="Zheng C.-J."/>
            <person name="Schuster L."/>
            <person name="Cowan T.M."/>
            <person name="Smanski M.J."/>
            <person name="Chevrette M.G."/>
            <person name="De Carvalho L.P.S."/>
            <person name="Shen B."/>
        </authorList>
    </citation>
    <scope>NUCLEOTIDE SEQUENCE [LARGE SCALE GENOMIC DNA]</scope>
    <source>
        <strain evidence="5 6">NPDC004045</strain>
    </source>
</reference>
<dbReference type="PROSITE" id="PS50043">
    <property type="entry name" value="HTH_LUXR_2"/>
    <property type="match status" value="1"/>
</dbReference>
<sequence>MLVGREREQAVIDALLAEARAGRSGALVVRGEAGIGKTALLDYAAAQGFPVARSAGIESEAELPFAALHLLVRPGMELVRALPDRQRAALEGAFGLAEPGPGDRMLIGLAVLSLLAEEAAHGPLLCLIDDAHWLDEASASALLFAARRLGSEGVAMIFATRSGPDDFPAPGLAELPVTGLAPDAAATLLDRAGANLSPATRYRLLTESAGNPLALLELPAAVASSTIDASDPLPLTQRLRVAFHGRVARLPAPTRTLLLVAATATGSALAPILRAAGLLGAGPADLQPAEDAGLVDTDGRTLTLRHPLVRTAILQGAPVAQRLAAHRALAEALADEDSADLRAWHAAAAATGPDAATAAALERTAERARARSGFQGAVRAYERAAALSPAPMDRARRLVLASETASAGGMTDQAVRLGTRALHAVPSAAGASAAGAGAAAPRDGGSAHRGDRASGTATADHGPSAAELALRVDLVHAAAEFAAGAPGAAHRRYLAAAAEVAATEPGVAARILSRAVHAAWYLGPAEIDEVTGLLATLTLDADDPVTPVVAYLAGALNPFGGAPARLRVRDGADPDPAAGGAGRVTVRTADAWAGDLTAAAAAARRNGATDPADLVQLCGSGLVLGHDDQVAELAGELVARCREEGRIGVLPPLLFFRAEAHLFGGRPGESRVDAEEGARIAADTGQGQWISQLAAFLAYQHALRGDAEACVAQADRARAEEFGGDAAAGSSWAGAALGLLALGAGDLATAWSHLDLLNREPARHHVVGLRTLADQIEVAARLGHTAAAADALGRLRAWADGSGRPWVRALAARGAALLVDDEAAESSFREALDTTGHPFDEARTRLLLGEWLRRARRKTEARAELTRARDTFDRLGAAHWSRRASGELAALGAGAPSAGPGGAAHGLTPQETQIVRLAAQGLSNREIAERLFLSHRTVGHHLYKAYPKLGVASRAELAGLDPATFPGVPGRAGG</sequence>
<evidence type="ECO:0000313" key="5">
    <source>
        <dbReference type="EMBL" id="MFF0542381.1"/>
    </source>
</evidence>
<evidence type="ECO:0000259" key="4">
    <source>
        <dbReference type="PROSITE" id="PS50043"/>
    </source>
</evidence>
<dbReference type="SUPFAM" id="SSF52540">
    <property type="entry name" value="P-loop containing nucleoside triphosphate hydrolases"/>
    <property type="match status" value="1"/>
</dbReference>
<keyword evidence="6" id="KW-1185">Reference proteome</keyword>
<dbReference type="InterPro" id="IPR027417">
    <property type="entry name" value="P-loop_NTPase"/>
</dbReference>
<dbReference type="CDD" id="cd06170">
    <property type="entry name" value="LuxR_C_like"/>
    <property type="match status" value="1"/>
</dbReference>
<dbReference type="InterPro" id="IPR000792">
    <property type="entry name" value="Tscrpt_reg_LuxR_C"/>
</dbReference>
<name>A0ABW6PJ00_9NOCA</name>
<feature type="domain" description="HTH luxR-type" evidence="4">
    <location>
        <begin position="900"/>
        <end position="965"/>
    </location>
</feature>
<keyword evidence="1" id="KW-0547">Nucleotide-binding</keyword>
<feature type="compositionally biased region" description="Low complexity" evidence="3">
    <location>
        <begin position="433"/>
        <end position="444"/>
    </location>
</feature>
<gene>
    <name evidence="5" type="ORF">ACFYTF_06040</name>
</gene>
<evidence type="ECO:0000256" key="2">
    <source>
        <dbReference type="ARBA" id="ARBA00022840"/>
    </source>
</evidence>
<dbReference type="PANTHER" id="PTHR16305">
    <property type="entry name" value="TESTICULAR SOLUBLE ADENYLYL CYCLASE"/>
    <property type="match status" value="1"/>
</dbReference>
<organism evidence="5 6">
    <name type="scientific">Nocardia thailandica</name>
    <dbReference type="NCBI Taxonomy" id="257275"/>
    <lineage>
        <taxon>Bacteria</taxon>
        <taxon>Bacillati</taxon>
        <taxon>Actinomycetota</taxon>
        <taxon>Actinomycetes</taxon>
        <taxon>Mycobacteriales</taxon>
        <taxon>Nocardiaceae</taxon>
        <taxon>Nocardia</taxon>
    </lineage>
</organism>
<dbReference type="SMART" id="SM00421">
    <property type="entry name" value="HTH_LUXR"/>
    <property type="match status" value="1"/>
</dbReference>
<dbReference type="Pfam" id="PF00196">
    <property type="entry name" value="GerE"/>
    <property type="match status" value="1"/>
</dbReference>
<dbReference type="Gene3D" id="1.10.10.10">
    <property type="entry name" value="Winged helix-like DNA-binding domain superfamily/Winged helix DNA-binding domain"/>
    <property type="match status" value="1"/>
</dbReference>
<feature type="region of interest" description="Disordered" evidence="3">
    <location>
        <begin position="433"/>
        <end position="462"/>
    </location>
</feature>
<comment type="caution">
    <text evidence="5">The sequence shown here is derived from an EMBL/GenBank/DDBJ whole genome shotgun (WGS) entry which is preliminary data.</text>
</comment>
<evidence type="ECO:0000256" key="3">
    <source>
        <dbReference type="SAM" id="MobiDB-lite"/>
    </source>
</evidence>
<dbReference type="EMBL" id="JBIAMX010000002">
    <property type="protein sequence ID" value="MFF0542381.1"/>
    <property type="molecule type" value="Genomic_DNA"/>
</dbReference>
<evidence type="ECO:0000313" key="6">
    <source>
        <dbReference type="Proteomes" id="UP001601444"/>
    </source>
</evidence>
<evidence type="ECO:0000256" key="1">
    <source>
        <dbReference type="ARBA" id="ARBA00022741"/>
    </source>
</evidence>
<dbReference type="PRINTS" id="PR00038">
    <property type="entry name" value="HTHLUXR"/>
</dbReference>
<dbReference type="PANTHER" id="PTHR16305:SF35">
    <property type="entry name" value="TRANSCRIPTIONAL ACTIVATOR DOMAIN"/>
    <property type="match status" value="1"/>
</dbReference>
<dbReference type="InterPro" id="IPR041664">
    <property type="entry name" value="AAA_16"/>
</dbReference>
<dbReference type="Proteomes" id="UP001601444">
    <property type="component" value="Unassembled WGS sequence"/>
</dbReference>
<keyword evidence="2" id="KW-0067">ATP-binding</keyword>
<dbReference type="InterPro" id="IPR036388">
    <property type="entry name" value="WH-like_DNA-bd_sf"/>
</dbReference>
<protein>
    <submittedName>
        <fullName evidence="5">AAA family ATPase</fullName>
    </submittedName>
</protein>
<dbReference type="Pfam" id="PF13191">
    <property type="entry name" value="AAA_16"/>
    <property type="match status" value="1"/>
</dbReference>
<dbReference type="InterPro" id="IPR016032">
    <property type="entry name" value="Sig_transdc_resp-reg_C-effctor"/>
</dbReference>
<accession>A0ABW6PJ00</accession>
<dbReference type="SUPFAM" id="SSF46894">
    <property type="entry name" value="C-terminal effector domain of the bipartite response regulators"/>
    <property type="match status" value="1"/>
</dbReference>
<proteinExistence type="predicted"/>
<dbReference type="RefSeq" id="WP_387699304.1">
    <property type="nucleotide sequence ID" value="NZ_JBIAMX010000002.1"/>
</dbReference>